<keyword evidence="2" id="KW-0456">Lyase</keyword>
<evidence type="ECO:0000313" key="3">
    <source>
        <dbReference type="EMBL" id="CAL6058122.1"/>
    </source>
</evidence>
<accession>A0AA86V0T3</accession>
<evidence type="ECO:0000259" key="1">
    <source>
        <dbReference type="Pfam" id="PF08124"/>
    </source>
</evidence>
<dbReference type="AlphaFoldDB" id="A0AA86V0T3"/>
<protein>
    <submittedName>
        <fullName evidence="2">Polysaccharide lyase 8 family protein</fullName>
    </submittedName>
    <submittedName>
        <fullName evidence="3">Polysaccharide_lyase 8 family protein</fullName>
    </submittedName>
</protein>
<reference evidence="3 4" key="2">
    <citation type="submission" date="2024-07" db="EMBL/GenBank/DDBJ databases">
        <authorList>
            <person name="Akdeniz Z."/>
        </authorList>
    </citation>
    <scope>NUCLEOTIDE SEQUENCE [LARGE SCALE GENOMIC DNA]</scope>
</reference>
<reference evidence="2" key="1">
    <citation type="submission" date="2023-06" db="EMBL/GenBank/DDBJ databases">
        <authorList>
            <person name="Kurt Z."/>
        </authorList>
    </citation>
    <scope>NUCLEOTIDE SEQUENCE</scope>
</reference>
<dbReference type="PANTHER" id="PTHR38481">
    <property type="entry name" value="HYALURONATE LYASE"/>
    <property type="match status" value="1"/>
</dbReference>
<dbReference type="SUPFAM" id="SSF48230">
    <property type="entry name" value="Chondroitin AC/alginate lyase"/>
    <property type="match status" value="1"/>
</dbReference>
<dbReference type="InterPro" id="IPR008929">
    <property type="entry name" value="Chondroitin_lyas"/>
</dbReference>
<organism evidence="2">
    <name type="scientific">Hexamita inflata</name>
    <dbReference type="NCBI Taxonomy" id="28002"/>
    <lineage>
        <taxon>Eukaryota</taxon>
        <taxon>Metamonada</taxon>
        <taxon>Diplomonadida</taxon>
        <taxon>Hexamitidae</taxon>
        <taxon>Hexamitinae</taxon>
        <taxon>Hexamita</taxon>
    </lineage>
</organism>
<proteinExistence type="predicted"/>
<dbReference type="InterPro" id="IPR038970">
    <property type="entry name" value="Lyase_8"/>
</dbReference>
<dbReference type="InterPro" id="IPR012970">
    <property type="entry name" value="Lyase_8_alpha_N"/>
</dbReference>
<evidence type="ECO:0000313" key="4">
    <source>
        <dbReference type="Proteomes" id="UP001642409"/>
    </source>
</evidence>
<gene>
    <name evidence="3" type="ORF">HINF_LOCUS48012</name>
    <name evidence="2" type="ORF">HINF_LOCUS59656</name>
</gene>
<dbReference type="Pfam" id="PF08124">
    <property type="entry name" value="Lyase_8_N"/>
    <property type="match status" value="1"/>
</dbReference>
<keyword evidence="4" id="KW-1185">Reference proteome</keyword>
<dbReference type="GO" id="GO:0016829">
    <property type="term" value="F:lyase activity"/>
    <property type="evidence" value="ECO:0007669"/>
    <property type="project" value="UniProtKB-KW"/>
</dbReference>
<name>A0AA86V0T3_9EUKA</name>
<evidence type="ECO:0000313" key="2">
    <source>
        <dbReference type="EMBL" id="CAI9972011.1"/>
    </source>
</evidence>
<dbReference type="Proteomes" id="UP001642409">
    <property type="component" value="Unassembled WGS sequence"/>
</dbReference>
<sequence length="194" mass="22111">MIVLLSVFSYEKLLEIDYQVIIQNYIDSKIGIKYMPKYATTQPGSNQAAADKAIAQMLLTDDRAYVFPEYPNLDQGVEITGALSYLYSIAKAYATPPLPKSPNIHYKNITTLDIISKALDFIVEKQYTFREYVPPLPNNKGKQDWYEWQIAIPRAINDILMTMGQDISNELLTKLVKRSRHYQPNSTHSGPIGM</sequence>
<comment type="caution">
    <text evidence="2">The sequence shown here is derived from an EMBL/GenBank/DDBJ whole genome shotgun (WGS) entry which is preliminary data.</text>
</comment>
<feature type="domain" description="Polysaccharide lyase 8 N-terminal alpha-helical" evidence="1">
    <location>
        <begin position="48"/>
        <end position="186"/>
    </location>
</feature>
<dbReference type="EMBL" id="CATOUU010001103">
    <property type="protein sequence ID" value="CAI9972011.1"/>
    <property type="molecule type" value="Genomic_DNA"/>
</dbReference>
<dbReference type="Gene3D" id="1.50.10.100">
    <property type="entry name" value="Chondroitin AC/alginate lyase"/>
    <property type="match status" value="1"/>
</dbReference>
<dbReference type="EMBL" id="CAXDID020000219">
    <property type="protein sequence ID" value="CAL6058122.1"/>
    <property type="molecule type" value="Genomic_DNA"/>
</dbReference>
<dbReference type="PANTHER" id="PTHR38481:SF1">
    <property type="entry name" value="HYALURONATE LYASE"/>
    <property type="match status" value="1"/>
</dbReference>